<dbReference type="RefSeq" id="WP_097071205.1">
    <property type="nucleotide sequence ID" value="NZ_OBMT01000016.1"/>
</dbReference>
<proteinExistence type="predicted"/>
<reference evidence="3" key="1">
    <citation type="submission" date="2017-08" db="EMBL/GenBank/DDBJ databases">
        <authorList>
            <person name="Varghese N."/>
            <person name="Submissions S."/>
        </authorList>
    </citation>
    <scope>NUCLEOTIDE SEQUENCE [LARGE SCALE GENOMIC DNA]</scope>
    <source>
        <strain evidence="3">JA276</strain>
    </source>
</reference>
<dbReference type="Proteomes" id="UP000219111">
    <property type="component" value="Unassembled WGS sequence"/>
</dbReference>
<keyword evidence="3" id="KW-1185">Reference proteome</keyword>
<evidence type="ECO:0000256" key="1">
    <source>
        <dbReference type="SAM" id="MobiDB-lite"/>
    </source>
</evidence>
<organism evidence="2 3">
    <name type="scientific">Rhodobacter maris</name>
    <dbReference type="NCBI Taxonomy" id="446682"/>
    <lineage>
        <taxon>Bacteria</taxon>
        <taxon>Pseudomonadati</taxon>
        <taxon>Pseudomonadota</taxon>
        <taxon>Alphaproteobacteria</taxon>
        <taxon>Rhodobacterales</taxon>
        <taxon>Rhodobacter group</taxon>
        <taxon>Rhodobacter</taxon>
    </lineage>
</organism>
<protein>
    <submittedName>
        <fullName evidence="2">Uncharacterized protein</fullName>
    </submittedName>
</protein>
<dbReference type="EMBL" id="OBMT01000016">
    <property type="protein sequence ID" value="SOC18452.1"/>
    <property type="molecule type" value="Genomic_DNA"/>
</dbReference>
<feature type="region of interest" description="Disordered" evidence="1">
    <location>
        <begin position="125"/>
        <end position="148"/>
    </location>
</feature>
<dbReference type="AlphaFoldDB" id="A0A285TB32"/>
<name>A0A285TB32_9RHOB</name>
<accession>A0A285TB32</accession>
<evidence type="ECO:0000313" key="2">
    <source>
        <dbReference type="EMBL" id="SOC18452.1"/>
    </source>
</evidence>
<evidence type="ECO:0000313" key="3">
    <source>
        <dbReference type="Proteomes" id="UP000219111"/>
    </source>
</evidence>
<sequence length="247" mass="26660">MSQTEDFRDTGPEAPRLTARDVLLPIAWVTAGLALGAVALLRRNPGEEAERAAPTAPGADEDWIDSARTARAEAREKLLALYEEGRASAEAKAEIAAEMARNLAEAFREGLSEMSSETADRIAEARQRSWEEQEARRASARARNERMTRAAEETVEAVSAAVAREAARARQGAQNLVRRAGVAAQEGSEALADRVDEALDATEAALRRAARAAAPEPEEVTPPEPQTDHARKRGAKPAPKRRPKNAV</sequence>
<feature type="region of interest" description="Disordered" evidence="1">
    <location>
        <begin position="202"/>
        <end position="247"/>
    </location>
</feature>
<feature type="compositionally biased region" description="Basic residues" evidence="1">
    <location>
        <begin position="230"/>
        <end position="247"/>
    </location>
</feature>
<gene>
    <name evidence="2" type="ORF">SAMN05877831_11668</name>
</gene>